<dbReference type="SMR" id="G5AG78"/>
<proteinExistence type="predicted"/>
<gene>
    <name evidence="1" type="ORF">PHYSODRAFT_533699</name>
</gene>
<dbReference type="PANTHER" id="PTHR46586">
    <property type="entry name" value="ANKYRIN REPEAT-CONTAINING PROTEIN"/>
    <property type="match status" value="1"/>
</dbReference>
<dbReference type="InterPro" id="IPR002110">
    <property type="entry name" value="Ankyrin_rpt"/>
</dbReference>
<reference evidence="1 2" key="1">
    <citation type="journal article" date="2006" name="Science">
        <title>Phytophthora genome sequences uncover evolutionary origins and mechanisms of pathogenesis.</title>
        <authorList>
            <person name="Tyler B.M."/>
            <person name="Tripathy S."/>
            <person name="Zhang X."/>
            <person name="Dehal P."/>
            <person name="Jiang R.H."/>
            <person name="Aerts A."/>
            <person name="Arredondo F.D."/>
            <person name="Baxter L."/>
            <person name="Bensasson D."/>
            <person name="Beynon J.L."/>
            <person name="Chapman J."/>
            <person name="Damasceno C.M."/>
            <person name="Dorrance A.E."/>
            <person name="Dou D."/>
            <person name="Dickerman A.W."/>
            <person name="Dubchak I.L."/>
            <person name="Garbelotto M."/>
            <person name="Gijzen M."/>
            <person name="Gordon S.G."/>
            <person name="Govers F."/>
            <person name="Grunwald N.J."/>
            <person name="Huang W."/>
            <person name="Ivors K.L."/>
            <person name="Jones R.W."/>
            <person name="Kamoun S."/>
            <person name="Krampis K."/>
            <person name="Lamour K.H."/>
            <person name="Lee M.K."/>
            <person name="McDonald W.H."/>
            <person name="Medina M."/>
            <person name="Meijer H.J."/>
            <person name="Nordberg E.K."/>
            <person name="Maclean D.J."/>
            <person name="Ospina-Giraldo M.D."/>
            <person name="Morris P.F."/>
            <person name="Phuntumart V."/>
            <person name="Putnam N.H."/>
            <person name="Rash S."/>
            <person name="Rose J.K."/>
            <person name="Sakihama Y."/>
            <person name="Salamov A.A."/>
            <person name="Savidor A."/>
            <person name="Scheuring C.F."/>
            <person name="Smith B.M."/>
            <person name="Sobral B.W."/>
            <person name="Terry A."/>
            <person name="Torto-Alalibo T.A."/>
            <person name="Win J."/>
            <person name="Xu Z."/>
            <person name="Zhang H."/>
            <person name="Grigoriev I.V."/>
            <person name="Rokhsar D.S."/>
            <person name="Boore J.L."/>
        </authorList>
    </citation>
    <scope>NUCLEOTIDE SEQUENCE [LARGE SCALE GENOMIC DNA]</scope>
    <source>
        <strain evidence="1 2">P6497</strain>
    </source>
</reference>
<dbReference type="Gene3D" id="1.25.40.20">
    <property type="entry name" value="Ankyrin repeat-containing domain"/>
    <property type="match status" value="2"/>
</dbReference>
<dbReference type="SUPFAM" id="SSF48403">
    <property type="entry name" value="Ankyrin repeat"/>
    <property type="match status" value="1"/>
</dbReference>
<dbReference type="InParanoid" id="G5AG78"/>
<dbReference type="Pfam" id="PF13637">
    <property type="entry name" value="Ank_4"/>
    <property type="match status" value="1"/>
</dbReference>
<dbReference type="KEGG" id="psoj:PHYSODRAFT_533699"/>
<dbReference type="InterPro" id="IPR052050">
    <property type="entry name" value="SecEffector_AnkRepeat"/>
</dbReference>
<evidence type="ECO:0000313" key="1">
    <source>
        <dbReference type="EMBL" id="EGZ05590.1"/>
    </source>
</evidence>
<keyword evidence="2" id="KW-1185">Reference proteome</keyword>
<evidence type="ECO:0000313" key="2">
    <source>
        <dbReference type="Proteomes" id="UP000002640"/>
    </source>
</evidence>
<name>G5AG78_PHYSP</name>
<accession>G5AG78</accession>
<feature type="non-terminal residue" evidence="1">
    <location>
        <position position="1"/>
    </location>
</feature>
<dbReference type="EMBL" id="JH159166">
    <property type="protein sequence ID" value="EGZ05590.1"/>
    <property type="molecule type" value="Genomic_DNA"/>
</dbReference>
<dbReference type="PANTHER" id="PTHR46586:SF3">
    <property type="entry name" value="ANKYRIN REPEAT-CONTAINING PROTEIN"/>
    <property type="match status" value="1"/>
</dbReference>
<organism evidence="1 2">
    <name type="scientific">Phytophthora sojae (strain P6497)</name>
    <name type="common">Soybean stem and root rot agent</name>
    <name type="synonym">Phytophthora megasperma f. sp. glycines</name>
    <dbReference type="NCBI Taxonomy" id="1094619"/>
    <lineage>
        <taxon>Eukaryota</taxon>
        <taxon>Sar</taxon>
        <taxon>Stramenopiles</taxon>
        <taxon>Oomycota</taxon>
        <taxon>Peronosporomycetes</taxon>
        <taxon>Peronosporales</taxon>
        <taxon>Peronosporaceae</taxon>
        <taxon>Phytophthora</taxon>
    </lineage>
</organism>
<dbReference type="GeneID" id="20661897"/>
<dbReference type="RefSeq" id="XP_009539121.1">
    <property type="nucleotide sequence ID" value="XM_009540826.1"/>
</dbReference>
<sequence length="421" mass="47280">IVRWLDEHTPHTNGEDELNNIIFAAANGGSAEFAASLVPAGKSLVNYLHPTTHPQLEVIEMLLDSGYLRQDRECAAYSLCELASEGRLDLMQRIMMLYSPPPPTSDFNWFRPWYRAVRNAITAGDLPMLKWLVKHPTGQDLCVIFNTHQQDYLNNFFALAAQAGNLEMVEYLFQNGGYGQIEGALFQAADQGHLEVAKWLLRNFSFNNPESVDKVVNTAASAGRVEILQFLHGVNVDKFAGLWSHGAMDVAAVEGHLAVVQWLHENRSEGCTAAAMDEAASHGYRDVVKWLHTNTKAPCTTKAMDGAAKNGHLDVVKWLFEHAQRDALVGAIENSHVKVVWWLKHHLPQLMPPKQQYWIQAPNQFDMIFLLGKFYPVFFDLGSPRRPIVGIHSEANDAYILSWLQQTFPLVNLCSLQHPMA</sequence>
<dbReference type="AlphaFoldDB" id="G5AG78"/>
<dbReference type="InterPro" id="IPR036770">
    <property type="entry name" value="Ankyrin_rpt-contain_sf"/>
</dbReference>
<dbReference type="Pfam" id="PF12796">
    <property type="entry name" value="Ank_2"/>
    <property type="match status" value="1"/>
</dbReference>
<dbReference type="OMA" id="EICYEIN"/>
<dbReference type="Proteomes" id="UP000002640">
    <property type="component" value="Unassembled WGS sequence"/>
</dbReference>
<protein>
    <submittedName>
        <fullName evidence="1">Uncharacterized protein</fullName>
    </submittedName>
</protein>